<feature type="signal peptide" evidence="7">
    <location>
        <begin position="1"/>
        <end position="31"/>
    </location>
</feature>
<keyword evidence="10" id="KW-1185">Reference proteome</keyword>
<dbReference type="AlphaFoldDB" id="A0A835AIA4"/>
<dbReference type="InterPro" id="IPR050542">
    <property type="entry name" value="Glycosyl_Hydrlase18_Chitinase"/>
</dbReference>
<feature type="chain" id="PRO_5032406418" description="GH18 domain-containing protein" evidence="7">
    <location>
        <begin position="32"/>
        <end position="309"/>
    </location>
</feature>
<dbReference type="PANTHER" id="PTHR45708:SF23">
    <property type="entry name" value="GH18 DOMAIN-CONTAINING PROTEIN"/>
    <property type="match status" value="1"/>
</dbReference>
<dbReference type="SUPFAM" id="SSF51445">
    <property type="entry name" value="(Trans)glycosidases"/>
    <property type="match status" value="1"/>
</dbReference>
<dbReference type="GO" id="GO:0004568">
    <property type="term" value="F:chitinase activity"/>
    <property type="evidence" value="ECO:0007669"/>
    <property type="project" value="TreeGrafter"/>
</dbReference>
<protein>
    <recommendedName>
        <fullName evidence="8">GH18 domain-containing protein</fullName>
    </recommendedName>
</protein>
<accession>A0A835AIA4</accession>
<dbReference type="GO" id="GO:0005576">
    <property type="term" value="C:extracellular region"/>
    <property type="evidence" value="ECO:0007669"/>
    <property type="project" value="UniProtKB-SubCell"/>
</dbReference>
<sequence>MAVIRERLSLLCQAGLLSVAISILASPAAMAAQENHQTGQVTVFWGRHKDEGSLREACDSGMYTHVIISFLNAYGHGVFKLDVSGHQLDGIGYDIKHCQLVGIPVSLSVRGTNNYSLPNGNNQSALDLANHVWNAYLGGYRNGVHRPFGDAKLDGADLFLERGVTTSKPYYDMIGRELAKLIGMGTGNNWKAIHVTATLPCAFVMNHPAMSHYERIHVRFFDEDGHNNGCNAYSEEVWDRWAATYPSSRIFLGLPASPEAAKEGYLYPKSLYYGVLPIVQKAANYGGVMLWDRYYDKSANYSSYVKRWA</sequence>
<feature type="domain" description="GH18" evidence="8">
    <location>
        <begin position="39"/>
        <end position="309"/>
    </location>
</feature>
<dbReference type="PANTHER" id="PTHR45708">
    <property type="entry name" value="ENDOCHITINASE"/>
    <property type="match status" value="1"/>
</dbReference>
<evidence type="ECO:0000256" key="1">
    <source>
        <dbReference type="ARBA" id="ARBA00004613"/>
    </source>
</evidence>
<dbReference type="InterPro" id="IPR017853">
    <property type="entry name" value="GH"/>
</dbReference>
<reference evidence="9" key="1">
    <citation type="submission" date="2020-07" db="EMBL/GenBank/DDBJ databases">
        <title>Genome sequence and genetic diversity analysis of an under-domesticated orphan crop, white fonio (Digitaria exilis).</title>
        <authorList>
            <person name="Bennetzen J.L."/>
            <person name="Chen S."/>
            <person name="Ma X."/>
            <person name="Wang X."/>
            <person name="Yssel A.E.J."/>
            <person name="Chaluvadi S.R."/>
            <person name="Johnson M."/>
            <person name="Gangashetty P."/>
            <person name="Hamidou F."/>
            <person name="Sanogo M.D."/>
            <person name="Zwaenepoel A."/>
            <person name="Wallace J."/>
            <person name="Van De Peer Y."/>
            <person name="Van Deynze A."/>
        </authorList>
    </citation>
    <scope>NUCLEOTIDE SEQUENCE</scope>
    <source>
        <tissue evidence="9">Leaves</tissue>
    </source>
</reference>
<organism evidence="9 10">
    <name type="scientific">Digitaria exilis</name>
    <dbReference type="NCBI Taxonomy" id="1010633"/>
    <lineage>
        <taxon>Eukaryota</taxon>
        <taxon>Viridiplantae</taxon>
        <taxon>Streptophyta</taxon>
        <taxon>Embryophyta</taxon>
        <taxon>Tracheophyta</taxon>
        <taxon>Spermatophyta</taxon>
        <taxon>Magnoliopsida</taxon>
        <taxon>Liliopsida</taxon>
        <taxon>Poales</taxon>
        <taxon>Poaceae</taxon>
        <taxon>PACMAD clade</taxon>
        <taxon>Panicoideae</taxon>
        <taxon>Panicodae</taxon>
        <taxon>Paniceae</taxon>
        <taxon>Anthephorinae</taxon>
        <taxon>Digitaria</taxon>
    </lineage>
</organism>
<dbReference type="Proteomes" id="UP000636709">
    <property type="component" value="Unassembled WGS sequence"/>
</dbReference>
<proteinExistence type="inferred from homology"/>
<keyword evidence="2" id="KW-0964">Secreted</keyword>
<evidence type="ECO:0000256" key="2">
    <source>
        <dbReference type="ARBA" id="ARBA00022525"/>
    </source>
</evidence>
<dbReference type="InterPro" id="IPR001223">
    <property type="entry name" value="Glyco_hydro18_cat"/>
</dbReference>
<comment type="subcellular location">
    <subcellularLocation>
        <location evidence="1">Secreted</location>
    </subcellularLocation>
</comment>
<evidence type="ECO:0000256" key="4">
    <source>
        <dbReference type="ARBA" id="ARBA00022821"/>
    </source>
</evidence>
<keyword evidence="5" id="KW-1015">Disulfide bond</keyword>
<name>A0A835AIA4_9POAL</name>
<keyword evidence="3 7" id="KW-0732">Signal</keyword>
<evidence type="ECO:0000256" key="3">
    <source>
        <dbReference type="ARBA" id="ARBA00022729"/>
    </source>
</evidence>
<comment type="similarity">
    <text evidence="6">Belongs to the glycosyl hydrolase 18 family. Xylanase inhibitor subfamily.</text>
</comment>
<dbReference type="GO" id="GO:0005975">
    <property type="term" value="P:carbohydrate metabolic process"/>
    <property type="evidence" value="ECO:0007669"/>
    <property type="project" value="InterPro"/>
</dbReference>
<dbReference type="FunFam" id="3.20.20.80:FF:000044">
    <property type="entry name" value="Chitinase III C10701-rice"/>
    <property type="match status" value="1"/>
</dbReference>
<dbReference type="PROSITE" id="PS51910">
    <property type="entry name" value="GH18_2"/>
    <property type="match status" value="1"/>
</dbReference>
<evidence type="ECO:0000256" key="5">
    <source>
        <dbReference type="ARBA" id="ARBA00023157"/>
    </source>
</evidence>
<dbReference type="EMBL" id="JACEFO010002479">
    <property type="protein sequence ID" value="KAF8658469.1"/>
    <property type="molecule type" value="Genomic_DNA"/>
</dbReference>
<dbReference type="GO" id="GO:0050832">
    <property type="term" value="P:defense response to fungus"/>
    <property type="evidence" value="ECO:0007669"/>
    <property type="project" value="UniProtKB-ARBA"/>
</dbReference>
<keyword evidence="4" id="KW-0611">Plant defense</keyword>
<dbReference type="Gene3D" id="3.20.20.80">
    <property type="entry name" value="Glycosidases"/>
    <property type="match status" value="1"/>
</dbReference>
<evidence type="ECO:0000313" key="10">
    <source>
        <dbReference type="Proteomes" id="UP000636709"/>
    </source>
</evidence>
<dbReference type="GO" id="GO:0004857">
    <property type="term" value="F:enzyme inhibitor activity"/>
    <property type="evidence" value="ECO:0007669"/>
    <property type="project" value="UniProtKB-ARBA"/>
</dbReference>
<gene>
    <name evidence="9" type="ORF">HU200_058922</name>
</gene>
<dbReference type="OrthoDB" id="663593at2759"/>
<evidence type="ECO:0000313" key="9">
    <source>
        <dbReference type="EMBL" id="KAF8658469.1"/>
    </source>
</evidence>
<comment type="caution">
    <text evidence="9">The sequence shown here is derived from an EMBL/GenBank/DDBJ whole genome shotgun (WGS) entry which is preliminary data.</text>
</comment>
<dbReference type="Pfam" id="PF00704">
    <property type="entry name" value="Glyco_hydro_18"/>
    <property type="match status" value="1"/>
</dbReference>
<evidence type="ECO:0000256" key="7">
    <source>
        <dbReference type="SAM" id="SignalP"/>
    </source>
</evidence>
<evidence type="ECO:0000259" key="8">
    <source>
        <dbReference type="PROSITE" id="PS51910"/>
    </source>
</evidence>
<evidence type="ECO:0000256" key="6">
    <source>
        <dbReference type="ARBA" id="ARBA00061481"/>
    </source>
</evidence>